<evidence type="ECO:0000256" key="9">
    <source>
        <dbReference type="SAM" id="MobiDB-lite"/>
    </source>
</evidence>
<dbReference type="GO" id="GO:0022841">
    <property type="term" value="F:potassium ion leak channel activity"/>
    <property type="evidence" value="ECO:0007669"/>
    <property type="project" value="TreeGrafter"/>
</dbReference>
<feature type="transmembrane region" description="Helical" evidence="10">
    <location>
        <begin position="451"/>
        <end position="472"/>
    </location>
</feature>
<keyword evidence="5 8" id="KW-0406">Ion transport</keyword>
<evidence type="ECO:0000256" key="3">
    <source>
        <dbReference type="ARBA" id="ARBA00022692"/>
    </source>
</evidence>
<evidence type="ECO:0000256" key="1">
    <source>
        <dbReference type="ARBA" id="ARBA00004141"/>
    </source>
</evidence>
<evidence type="ECO:0000256" key="2">
    <source>
        <dbReference type="ARBA" id="ARBA00022448"/>
    </source>
</evidence>
<keyword evidence="3 8" id="KW-0812">Transmembrane</keyword>
<comment type="subcellular location">
    <subcellularLocation>
        <location evidence="1">Membrane</location>
        <topology evidence="1">Multi-pass membrane protein</topology>
    </subcellularLocation>
</comment>
<feature type="domain" description="Potassium channel" evidence="11">
    <location>
        <begin position="403"/>
        <end position="477"/>
    </location>
</feature>
<dbReference type="EMBL" id="CAJFCW020000003">
    <property type="protein sequence ID" value="CAG9102531.1"/>
    <property type="molecule type" value="Genomic_DNA"/>
</dbReference>
<organism evidence="12 13">
    <name type="scientific">Bursaphelenchus okinawaensis</name>
    <dbReference type="NCBI Taxonomy" id="465554"/>
    <lineage>
        <taxon>Eukaryota</taxon>
        <taxon>Metazoa</taxon>
        <taxon>Ecdysozoa</taxon>
        <taxon>Nematoda</taxon>
        <taxon>Chromadorea</taxon>
        <taxon>Rhabditida</taxon>
        <taxon>Tylenchina</taxon>
        <taxon>Tylenchomorpha</taxon>
        <taxon>Aphelenchoidea</taxon>
        <taxon>Aphelenchoididae</taxon>
        <taxon>Bursaphelenchus</taxon>
    </lineage>
</organism>
<keyword evidence="13" id="KW-1185">Reference proteome</keyword>
<keyword evidence="7 8" id="KW-0407">Ion channel</keyword>
<keyword evidence="6 10" id="KW-0472">Membrane</keyword>
<dbReference type="InterPro" id="IPR003280">
    <property type="entry name" value="2pore_dom_K_chnl"/>
</dbReference>
<keyword evidence="2 8" id="KW-0813">Transport</keyword>
<keyword evidence="4 10" id="KW-1133">Transmembrane helix</keyword>
<name>A0A811KFY6_9BILA</name>
<dbReference type="InterPro" id="IPR013099">
    <property type="entry name" value="K_chnl_dom"/>
</dbReference>
<dbReference type="OrthoDB" id="297496at2759"/>
<dbReference type="GO" id="GO:0030322">
    <property type="term" value="P:stabilization of membrane potential"/>
    <property type="evidence" value="ECO:0007669"/>
    <property type="project" value="TreeGrafter"/>
</dbReference>
<evidence type="ECO:0000256" key="8">
    <source>
        <dbReference type="RuleBase" id="RU003857"/>
    </source>
</evidence>
<feature type="compositionally biased region" description="Polar residues" evidence="9">
    <location>
        <begin position="1"/>
        <end position="41"/>
    </location>
</feature>
<evidence type="ECO:0000256" key="5">
    <source>
        <dbReference type="ARBA" id="ARBA00023065"/>
    </source>
</evidence>
<evidence type="ECO:0000256" key="7">
    <source>
        <dbReference type="ARBA" id="ARBA00023303"/>
    </source>
</evidence>
<accession>A0A811KFY6</accession>
<evidence type="ECO:0000256" key="4">
    <source>
        <dbReference type="ARBA" id="ARBA00022989"/>
    </source>
</evidence>
<dbReference type="GO" id="GO:0005886">
    <property type="term" value="C:plasma membrane"/>
    <property type="evidence" value="ECO:0007669"/>
    <property type="project" value="TreeGrafter"/>
</dbReference>
<dbReference type="PANTHER" id="PTHR11003">
    <property type="entry name" value="POTASSIUM CHANNEL, SUBFAMILY K"/>
    <property type="match status" value="1"/>
</dbReference>
<feature type="domain" description="Potassium channel" evidence="11">
    <location>
        <begin position="270"/>
        <end position="325"/>
    </location>
</feature>
<dbReference type="GO" id="GO:0015271">
    <property type="term" value="F:outward rectifier potassium channel activity"/>
    <property type="evidence" value="ECO:0007669"/>
    <property type="project" value="TreeGrafter"/>
</dbReference>
<feature type="transmembrane region" description="Helical" evidence="10">
    <location>
        <begin position="271"/>
        <end position="292"/>
    </location>
</feature>
<feature type="transmembrane region" description="Helical" evidence="10">
    <location>
        <begin position="298"/>
        <end position="318"/>
    </location>
</feature>
<evidence type="ECO:0000313" key="12">
    <source>
        <dbReference type="EMBL" id="CAD5214320.1"/>
    </source>
</evidence>
<dbReference type="PRINTS" id="PR01333">
    <property type="entry name" value="2POREKCHANEL"/>
</dbReference>
<dbReference type="PANTHER" id="PTHR11003:SF86">
    <property type="entry name" value="POTASSIUM CHANNEL DOMAIN-CONTAINING PROTEIN"/>
    <property type="match status" value="1"/>
</dbReference>
<evidence type="ECO:0000256" key="10">
    <source>
        <dbReference type="SAM" id="Phobius"/>
    </source>
</evidence>
<evidence type="ECO:0000256" key="6">
    <source>
        <dbReference type="ARBA" id="ARBA00023136"/>
    </source>
</evidence>
<dbReference type="Pfam" id="PF07885">
    <property type="entry name" value="Ion_trans_2"/>
    <property type="match status" value="2"/>
</dbReference>
<feature type="transmembrane region" description="Helical" evidence="10">
    <location>
        <begin position="424"/>
        <end position="444"/>
    </location>
</feature>
<feature type="transmembrane region" description="Helical" evidence="10">
    <location>
        <begin position="397"/>
        <end position="418"/>
    </location>
</feature>
<dbReference type="AlphaFoldDB" id="A0A811KFY6"/>
<dbReference type="Proteomes" id="UP000614601">
    <property type="component" value="Unassembled WGS sequence"/>
</dbReference>
<dbReference type="SUPFAM" id="SSF81324">
    <property type="entry name" value="Voltage-gated potassium channels"/>
    <property type="match status" value="2"/>
</dbReference>
<feature type="transmembrane region" description="Helical" evidence="10">
    <location>
        <begin position="184"/>
        <end position="204"/>
    </location>
</feature>
<comment type="caution">
    <text evidence="12">The sequence shown here is derived from an EMBL/GenBank/DDBJ whole genome shotgun (WGS) entry which is preliminary data.</text>
</comment>
<feature type="region of interest" description="Disordered" evidence="9">
    <location>
        <begin position="1"/>
        <end position="57"/>
    </location>
</feature>
<reference evidence="12" key="1">
    <citation type="submission" date="2020-09" db="EMBL/GenBank/DDBJ databases">
        <authorList>
            <person name="Kikuchi T."/>
        </authorList>
    </citation>
    <scope>NUCLEOTIDE SEQUENCE</scope>
    <source>
        <strain evidence="12">SH1</strain>
    </source>
</reference>
<protein>
    <recommendedName>
        <fullName evidence="11">Potassium channel domain-containing protein</fullName>
    </recommendedName>
</protein>
<gene>
    <name evidence="12" type="ORF">BOKJ2_LOCUS5534</name>
</gene>
<sequence>MIFRGNQTHTPQHNQPSTSTTPSLSKHHAQSTTLQPKTSLPSLPPHKPHKTYSGNLSLNPLTASQLLEANKARNESPYSMENSTFLAEGYTEDGVLSKYDNVTRPISSASAALEETLNSLSLHGKIDDNLSFASAQMINQHRVNFSNGKQSGASDEQKKHAPRPKGFLKLLIYYCQKLHQFRVLGPWILLLFYSLIGAVVFYCVEHEHEQDLFQREQDMIDNLRNRTIRQLAEIMSHPSYSKTTKSFQARDALVSFQNEVQKVKLPEALEWDMWGALFYVGTVFTTIGYGNITPRTTTGQILSIFYAVFGIPLVLAILSKTGKDMTDMFSRKWILYRHWIKKTHRQHKIRRKSKTSEIHLMEGGRINDPLSTSMASSGIDDTKSELEEELESRTIPIWLALFVCLSYICICAGMFCIWEKKWSYFTSFYFIFISLSTIGLGDVVPEYPRMLIVMFVLVIIGLSIVSMLLSVIQIKMEEFLYSLIMEMQKEYKEALDSGDFEKAAELLKECKENPILQDIAPHFINNDKIQAIEEQIETFEKVIKPMNTRMVQTEDLDSIMTNDISISDPKENDRFLNLRDASTAVSSNLHKITEEESETDNQDLIDNFKIDQENVQHENGYVTAPHSFVNRDVTDSESISDITSLPLDPVNSLYRSKLEQSLTNELNDYMNDEELSNSLFNTPDDSGKSVIRKELHDQSISCSLWKQVG</sequence>
<evidence type="ECO:0000259" key="11">
    <source>
        <dbReference type="Pfam" id="PF07885"/>
    </source>
</evidence>
<dbReference type="Gene3D" id="1.10.287.70">
    <property type="match status" value="1"/>
</dbReference>
<proteinExistence type="inferred from homology"/>
<dbReference type="Proteomes" id="UP000783686">
    <property type="component" value="Unassembled WGS sequence"/>
</dbReference>
<dbReference type="EMBL" id="CAJFDH010000003">
    <property type="protein sequence ID" value="CAD5214320.1"/>
    <property type="molecule type" value="Genomic_DNA"/>
</dbReference>
<evidence type="ECO:0000313" key="13">
    <source>
        <dbReference type="Proteomes" id="UP000614601"/>
    </source>
</evidence>
<comment type="similarity">
    <text evidence="8">Belongs to the two pore domain potassium channel (TC 1.A.1.8) family.</text>
</comment>